<keyword evidence="2" id="KW-1185">Reference proteome</keyword>
<evidence type="ECO:0008006" key="3">
    <source>
        <dbReference type="Google" id="ProtNLM"/>
    </source>
</evidence>
<dbReference type="AlphaFoldDB" id="A0A2T0TEQ4"/>
<evidence type="ECO:0000313" key="2">
    <source>
        <dbReference type="Proteomes" id="UP000238375"/>
    </source>
</evidence>
<comment type="caution">
    <text evidence="1">The sequence shown here is derived from an EMBL/GenBank/DDBJ whole genome shotgun (WGS) entry which is preliminary data.</text>
</comment>
<dbReference type="PROSITE" id="PS51257">
    <property type="entry name" value="PROKAR_LIPOPROTEIN"/>
    <property type="match status" value="1"/>
</dbReference>
<dbReference type="RefSeq" id="WP_106136525.1">
    <property type="nucleotide sequence ID" value="NZ_PVTE01000003.1"/>
</dbReference>
<sequence>MKKIISFLFVGLAIAACQTDIVSRIDDKTLENGGYMRTVTPYPAGNSTFSVSKANLSGTKLELVTEAVTPDAGAQFAAYDLSIAFVDATPSNGTKSVAAVALKSLTPTNFTKDATTGYPRATLTITGTEALSAVKLADTDITASDYFTVTGVMRLTNGKTYSATNTGANITGGAFYSSPFTYRINVAN</sequence>
<name>A0A2T0TEQ4_9BACT</name>
<proteinExistence type="predicted"/>
<protein>
    <recommendedName>
        <fullName evidence="3">DUF4843 domain-containing protein</fullName>
    </recommendedName>
</protein>
<organism evidence="1 2">
    <name type="scientific">Spirosoma oryzae</name>
    <dbReference type="NCBI Taxonomy" id="1469603"/>
    <lineage>
        <taxon>Bacteria</taxon>
        <taxon>Pseudomonadati</taxon>
        <taxon>Bacteroidota</taxon>
        <taxon>Cytophagia</taxon>
        <taxon>Cytophagales</taxon>
        <taxon>Cytophagaceae</taxon>
        <taxon>Spirosoma</taxon>
    </lineage>
</organism>
<dbReference type="EMBL" id="PVTE01000003">
    <property type="protein sequence ID" value="PRY44098.1"/>
    <property type="molecule type" value="Genomic_DNA"/>
</dbReference>
<dbReference type="OrthoDB" id="820612at2"/>
<accession>A0A2T0TEQ4</accession>
<reference evidence="1 2" key="1">
    <citation type="submission" date="2018-03" db="EMBL/GenBank/DDBJ databases">
        <title>Genomic Encyclopedia of Archaeal and Bacterial Type Strains, Phase II (KMG-II): from individual species to whole genera.</title>
        <authorList>
            <person name="Goeker M."/>
        </authorList>
    </citation>
    <scope>NUCLEOTIDE SEQUENCE [LARGE SCALE GENOMIC DNA]</scope>
    <source>
        <strain evidence="1 2">DSM 28354</strain>
    </source>
</reference>
<evidence type="ECO:0000313" key="1">
    <source>
        <dbReference type="EMBL" id="PRY44098.1"/>
    </source>
</evidence>
<gene>
    <name evidence="1" type="ORF">CLV58_10367</name>
</gene>
<dbReference type="Proteomes" id="UP000238375">
    <property type="component" value="Unassembled WGS sequence"/>
</dbReference>